<keyword evidence="4" id="KW-1185">Reference proteome</keyword>
<dbReference type="SUPFAM" id="SSF53213">
    <property type="entry name" value="LigB-like"/>
    <property type="match status" value="1"/>
</dbReference>
<accession>A0ABW7YM85</accession>
<dbReference type="Gene3D" id="3.40.830.10">
    <property type="entry name" value="LigB-like"/>
    <property type="match status" value="1"/>
</dbReference>
<dbReference type="PANTHER" id="PTHR30096:SF0">
    <property type="entry name" value="4,5-DOPA DIOXYGENASE EXTRADIOL-LIKE PROTEIN"/>
    <property type="match status" value="1"/>
</dbReference>
<dbReference type="RefSeq" id="WP_235029528.1">
    <property type="nucleotide sequence ID" value="NZ_JBITDC010000042.1"/>
</dbReference>
<gene>
    <name evidence="3" type="ORF">ACIA8P_47840</name>
</gene>
<name>A0ABW7YM85_STRCE</name>
<evidence type="ECO:0000259" key="2">
    <source>
        <dbReference type="Pfam" id="PF02900"/>
    </source>
</evidence>
<reference evidence="3 4" key="1">
    <citation type="submission" date="2024-10" db="EMBL/GenBank/DDBJ databases">
        <title>The Natural Products Discovery Center: Release of the First 8490 Sequenced Strains for Exploring Actinobacteria Biosynthetic Diversity.</title>
        <authorList>
            <person name="Kalkreuter E."/>
            <person name="Kautsar S.A."/>
            <person name="Yang D."/>
            <person name="Bader C.D."/>
            <person name="Teijaro C.N."/>
            <person name="Fluegel L."/>
            <person name="Davis C.M."/>
            <person name="Simpson J.R."/>
            <person name="Lauterbach L."/>
            <person name="Steele A.D."/>
            <person name="Gui C."/>
            <person name="Meng S."/>
            <person name="Li G."/>
            <person name="Viehrig K."/>
            <person name="Ye F."/>
            <person name="Su P."/>
            <person name="Kiefer A.F."/>
            <person name="Nichols A."/>
            <person name="Cepeda A.J."/>
            <person name="Yan W."/>
            <person name="Fan B."/>
            <person name="Jiang Y."/>
            <person name="Adhikari A."/>
            <person name="Zheng C.-J."/>
            <person name="Schuster L."/>
            <person name="Cowan T.M."/>
            <person name="Smanski M.J."/>
            <person name="Chevrette M.G."/>
            <person name="De Carvalho L.P.S."/>
            <person name="Shen B."/>
        </authorList>
    </citation>
    <scope>NUCLEOTIDE SEQUENCE [LARGE SCALE GENOMIC DNA]</scope>
    <source>
        <strain evidence="3 4">NPDC051599</strain>
    </source>
</reference>
<keyword evidence="1" id="KW-0560">Oxidoreductase</keyword>
<feature type="domain" description="Extradiol ring-cleavage dioxygenase class III enzyme subunit B" evidence="2">
    <location>
        <begin position="2"/>
        <end position="103"/>
    </location>
</feature>
<evidence type="ECO:0000256" key="1">
    <source>
        <dbReference type="ARBA" id="ARBA00023002"/>
    </source>
</evidence>
<evidence type="ECO:0000313" key="4">
    <source>
        <dbReference type="Proteomes" id="UP001612415"/>
    </source>
</evidence>
<dbReference type="InterPro" id="IPR004183">
    <property type="entry name" value="Xdiol_dOase_suB"/>
</dbReference>
<protein>
    <recommendedName>
        <fullName evidence="2">Extradiol ring-cleavage dioxygenase class III enzyme subunit B domain-containing protein</fullName>
    </recommendedName>
</protein>
<proteinExistence type="predicted"/>
<dbReference type="Pfam" id="PF02900">
    <property type="entry name" value="LigB"/>
    <property type="match status" value="1"/>
</dbReference>
<evidence type="ECO:0000313" key="3">
    <source>
        <dbReference type="EMBL" id="MFI5682158.1"/>
    </source>
</evidence>
<dbReference type="PANTHER" id="PTHR30096">
    <property type="entry name" value="4,5-DOPA DIOXYGENASE EXTRADIOL-LIKE PROTEIN"/>
    <property type="match status" value="1"/>
</dbReference>
<sequence>MPTQDPDRLLDIGARLRPLTEEGVLVVGSGSMTHGLPFITRTMLEGQVPRWSADFDAGAADALARGAVDELAAFRTRAPGVPYAHPTVDRYIPLFITLGAAAHPDRPVRTTVEGYTIGFSRRSFQTAL</sequence>
<organism evidence="3 4">
    <name type="scientific">Streptomyces cellulosae</name>
    <dbReference type="NCBI Taxonomy" id="1968"/>
    <lineage>
        <taxon>Bacteria</taxon>
        <taxon>Bacillati</taxon>
        <taxon>Actinomycetota</taxon>
        <taxon>Actinomycetes</taxon>
        <taxon>Kitasatosporales</taxon>
        <taxon>Streptomycetaceae</taxon>
        <taxon>Streptomyces</taxon>
    </lineage>
</organism>
<comment type="caution">
    <text evidence="3">The sequence shown here is derived from an EMBL/GenBank/DDBJ whole genome shotgun (WGS) entry which is preliminary data.</text>
</comment>
<dbReference type="EMBL" id="JBITDC010000042">
    <property type="protein sequence ID" value="MFI5682158.1"/>
    <property type="molecule type" value="Genomic_DNA"/>
</dbReference>
<dbReference type="Proteomes" id="UP001612415">
    <property type="component" value="Unassembled WGS sequence"/>
</dbReference>